<dbReference type="Pfam" id="PF00619">
    <property type="entry name" value="CARD"/>
    <property type="match status" value="1"/>
</dbReference>
<keyword evidence="4" id="KW-1185">Reference proteome</keyword>
<protein>
    <recommendedName>
        <fullName evidence="2">CARD domain-containing protein</fullName>
    </recommendedName>
</protein>
<dbReference type="PROSITE" id="PS50209">
    <property type="entry name" value="CARD"/>
    <property type="match status" value="1"/>
</dbReference>
<feature type="region of interest" description="Disordered" evidence="1">
    <location>
        <begin position="103"/>
        <end position="139"/>
    </location>
</feature>
<dbReference type="InterPro" id="IPR001315">
    <property type="entry name" value="CARD"/>
</dbReference>
<evidence type="ECO:0000256" key="1">
    <source>
        <dbReference type="SAM" id="MobiDB-lite"/>
    </source>
</evidence>
<name>A0ABV0R4Q6_9TELE</name>
<feature type="non-terminal residue" evidence="3">
    <location>
        <position position="233"/>
    </location>
</feature>
<dbReference type="Proteomes" id="UP001434883">
    <property type="component" value="Unassembled WGS sequence"/>
</dbReference>
<gene>
    <name evidence="3" type="ORF">XENOCAPTIV_024955</name>
</gene>
<dbReference type="InterPro" id="IPR053004">
    <property type="entry name" value="MAGUK_Signaling_Regulators"/>
</dbReference>
<dbReference type="PANTHER" id="PTHR46360:SF1">
    <property type="entry name" value="DISKS LARGE HOMOLOG 5"/>
    <property type="match status" value="1"/>
</dbReference>
<dbReference type="SUPFAM" id="SSF47986">
    <property type="entry name" value="DEATH domain"/>
    <property type="match status" value="1"/>
</dbReference>
<reference evidence="3 4" key="1">
    <citation type="submission" date="2021-06" db="EMBL/GenBank/DDBJ databases">
        <authorList>
            <person name="Palmer J.M."/>
        </authorList>
    </citation>
    <scope>NUCLEOTIDE SEQUENCE [LARGE SCALE GENOMIC DNA]</scope>
    <source>
        <strain evidence="3 4">XC_2019</strain>
        <tissue evidence="3">Muscle</tissue>
    </source>
</reference>
<evidence type="ECO:0000313" key="4">
    <source>
        <dbReference type="Proteomes" id="UP001434883"/>
    </source>
</evidence>
<proteinExistence type="predicted"/>
<feature type="domain" description="CARD" evidence="2">
    <location>
        <begin position="1"/>
        <end position="92"/>
    </location>
</feature>
<dbReference type="Pfam" id="PF04822">
    <property type="entry name" value="Takusan"/>
    <property type="match status" value="1"/>
</dbReference>
<accession>A0ABV0R4Q6</accession>
<comment type="caution">
    <text evidence="3">The sequence shown here is derived from an EMBL/GenBank/DDBJ whole genome shotgun (WGS) entry which is preliminary data.</text>
</comment>
<evidence type="ECO:0000313" key="3">
    <source>
        <dbReference type="EMBL" id="MEQ2203119.1"/>
    </source>
</evidence>
<dbReference type="CDD" id="cd01671">
    <property type="entry name" value="CARD"/>
    <property type="match status" value="1"/>
</dbReference>
<dbReference type="InterPro" id="IPR006907">
    <property type="entry name" value="DLG5_N"/>
</dbReference>
<dbReference type="InterPro" id="IPR011029">
    <property type="entry name" value="DEATH-like_dom_sf"/>
</dbReference>
<evidence type="ECO:0000259" key="2">
    <source>
        <dbReference type="PROSITE" id="PS50209"/>
    </source>
</evidence>
<feature type="compositionally biased region" description="Low complexity" evidence="1">
    <location>
        <begin position="106"/>
        <end position="122"/>
    </location>
</feature>
<dbReference type="Gene3D" id="1.10.533.10">
    <property type="entry name" value="Death Domain, Fas"/>
    <property type="match status" value="1"/>
</dbReference>
<dbReference type="EMBL" id="JAHRIN010034202">
    <property type="protein sequence ID" value="MEQ2203119.1"/>
    <property type="molecule type" value="Genomic_DNA"/>
</dbReference>
<organism evidence="3 4">
    <name type="scientific">Xenoophorus captivus</name>
    <dbReference type="NCBI Taxonomy" id="1517983"/>
    <lineage>
        <taxon>Eukaryota</taxon>
        <taxon>Metazoa</taxon>
        <taxon>Chordata</taxon>
        <taxon>Craniata</taxon>
        <taxon>Vertebrata</taxon>
        <taxon>Euteleostomi</taxon>
        <taxon>Actinopterygii</taxon>
        <taxon>Neopterygii</taxon>
        <taxon>Teleostei</taxon>
        <taxon>Neoteleostei</taxon>
        <taxon>Acanthomorphata</taxon>
        <taxon>Ovalentaria</taxon>
        <taxon>Atherinomorphae</taxon>
        <taxon>Cyprinodontiformes</taxon>
        <taxon>Goodeidae</taxon>
        <taxon>Xenoophorus</taxon>
    </lineage>
</organism>
<sequence length="233" mass="25756">MELQHKELLEKCYQNLVESITDADRVVDVLARRGALTQTELLELGHHCVSGSEKVDLLLKILLSKDRDCFAEFCTALEATHPHLHSLLLDGVGPVDHTTGSTYSVLSTMPSDSESSSSLSSLGECGTPGTSGQASSPLPAHVDVHQANEKMEKVLFQLGQVTRERDELLKRVALPSPGNAFDECRLNSRSGHDYERLKLQCMKAMADLQSLHNQHSTTLKRCEEAVKKADFYR</sequence>
<dbReference type="PANTHER" id="PTHR46360">
    <property type="entry name" value="DISKS LARGE HOMOLOG 5"/>
    <property type="match status" value="1"/>
</dbReference>